<dbReference type="Proteomes" id="UP001564626">
    <property type="component" value="Unassembled WGS sequence"/>
</dbReference>
<evidence type="ECO:0000313" key="2">
    <source>
        <dbReference type="Proteomes" id="UP001564626"/>
    </source>
</evidence>
<dbReference type="SUPFAM" id="SSF52096">
    <property type="entry name" value="ClpP/crotonase"/>
    <property type="match status" value="1"/>
</dbReference>
<dbReference type="Gene3D" id="3.90.226.10">
    <property type="entry name" value="2-enoyl-CoA Hydratase, Chain A, domain 1"/>
    <property type="match status" value="1"/>
</dbReference>
<comment type="caution">
    <text evidence="1">The sequence shown here is derived from an EMBL/GenBank/DDBJ whole genome shotgun (WGS) entry which is preliminary data.</text>
</comment>
<sequence>MRVLRWAARAELVTLALMLANLATAHLPQVSALLGPAHGCAYLVVVLGTWRWPDAGAKVLALLPAVGGLLALRRLDRAPAPGGC</sequence>
<accession>A0ABV4CIK8</accession>
<evidence type="ECO:0000313" key="1">
    <source>
        <dbReference type="EMBL" id="MEY8039957.1"/>
    </source>
</evidence>
<gene>
    <name evidence="1" type="ORF">AB8O55_11170</name>
</gene>
<organism evidence="1 2">
    <name type="scientific">Saccharopolyspora cebuensis</name>
    <dbReference type="NCBI Taxonomy" id="418759"/>
    <lineage>
        <taxon>Bacteria</taxon>
        <taxon>Bacillati</taxon>
        <taxon>Actinomycetota</taxon>
        <taxon>Actinomycetes</taxon>
        <taxon>Pseudonocardiales</taxon>
        <taxon>Pseudonocardiaceae</taxon>
        <taxon>Saccharopolyspora</taxon>
    </lineage>
</organism>
<keyword evidence="2" id="KW-1185">Reference proteome</keyword>
<dbReference type="RefSeq" id="WP_345363132.1">
    <property type="nucleotide sequence ID" value="NZ_BAABII010000009.1"/>
</dbReference>
<protein>
    <submittedName>
        <fullName evidence="1">DUF3817 domain-containing protein</fullName>
    </submittedName>
</protein>
<proteinExistence type="predicted"/>
<dbReference type="EMBL" id="JBGEHV010000016">
    <property type="protein sequence ID" value="MEY8039957.1"/>
    <property type="molecule type" value="Genomic_DNA"/>
</dbReference>
<reference evidence="1 2" key="1">
    <citation type="submission" date="2024-08" db="EMBL/GenBank/DDBJ databases">
        <title>Genome mining of Saccharopolyspora cebuensis PGLac3 from Nigerian medicinal plant.</title>
        <authorList>
            <person name="Ezeobiora C.E."/>
            <person name="Igbokwe N.H."/>
            <person name="Amin D.H."/>
            <person name="Mendie U.E."/>
        </authorList>
    </citation>
    <scope>NUCLEOTIDE SEQUENCE [LARGE SCALE GENOMIC DNA]</scope>
    <source>
        <strain evidence="1 2">PGLac3</strain>
    </source>
</reference>
<name>A0ABV4CIK8_9PSEU</name>
<dbReference type="InterPro" id="IPR029045">
    <property type="entry name" value="ClpP/crotonase-like_dom_sf"/>
</dbReference>